<comment type="caution">
    <text evidence="4">The sequence shown here is derived from an EMBL/GenBank/DDBJ whole genome shotgun (WGS) entry which is preliminary data.</text>
</comment>
<feature type="domain" description="Aldehyde dehydrogenase" evidence="2">
    <location>
        <begin position="14"/>
        <end position="276"/>
    </location>
</feature>
<dbReference type="Pfam" id="PF00171">
    <property type="entry name" value="Aldedh"/>
    <property type="match status" value="1"/>
</dbReference>
<dbReference type="Gene3D" id="3.40.605.10">
    <property type="entry name" value="Aldehyde Dehydrogenase, Chain A, domain 1"/>
    <property type="match status" value="1"/>
</dbReference>
<dbReference type="Proteomes" id="UP000220914">
    <property type="component" value="Unassembled WGS sequence"/>
</dbReference>
<reference evidence="4 5" key="1">
    <citation type="submission" date="2017-10" db="EMBL/GenBank/DDBJ databases">
        <title>The new phylogeny of genus Mycobacterium.</title>
        <authorList>
            <person name="Tortoli E."/>
            <person name="Trovato A."/>
            <person name="Cirillo D.M."/>
        </authorList>
    </citation>
    <scope>NUCLEOTIDE SEQUENCE [LARGE SCALE GENOMIC DNA]</scope>
    <source>
        <strain evidence="4 5">CCUG37673</strain>
    </source>
</reference>
<dbReference type="RefSeq" id="WP_097941047.1">
    <property type="nucleotide sequence ID" value="NZ_BLKS01000001.1"/>
</dbReference>
<keyword evidence="5" id="KW-1185">Reference proteome</keyword>
<dbReference type="InterPro" id="IPR016161">
    <property type="entry name" value="Ald_DH/histidinol_DH"/>
</dbReference>
<organism evidence="4 5">
    <name type="scientific">Mycolicibacterium agri</name>
    <name type="common">Mycobacterium agri</name>
    <dbReference type="NCBI Taxonomy" id="36811"/>
    <lineage>
        <taxon>Bacteria</taxon>
        <taxon>Bacillati</taxon>
        <taxon>Actinomycetota</taxon>
        <taxon>Actinomycetes</taxon>
        <taxon>Mycobacteriales</taxon>
        <taxon>Mycobacteriaceae</taxon>
        <taxon>Mycolicibacterium</taxon>
    </lineage>
</organism>
<name>A0A2A7N0B9_MYCAG</name>
<dbReference type="EMBL" id="BLKS01000001">
    <property type="protein sequence ID" value="GFG50946.1"/>
    <property type="molecule type" value="Genomic_DNA"/>
</dbReference>
<evidence type="ECO:0000313" key="3">
    <source>
        <dbReference type="EMBL" id="GFG50946.1"/>
    </source>
</evidence>
<dbReference type="AlphaFoldDB" id="A0A2A7N0B9"/>
<protein>
    <submittedName>
        <fullName evidence="4">Sulfoacetaldehyde dehydrogenase</fullName>
    </submittedName>
</protein>
<dbReference type="PANTHER" id="PTHR11699">
    <property type="entry name" value="ALDEHYDE DEHYDROGENASE-RELATED"/>
    <property type="match status" value="1"/>
</dbReference>
<dbReference type="InterPro" id="IPR015590">
    <property type="entry name" value="Aldehyde_DH_dom"/>
</dbReference>
<evidence type="ECO:0000256" key="1">
    <source>
        <dbReference type="ARBA" id="ARBA00023002"/>
    </source>
</evidence>
<evidence type="ECO:0000259" key="2">
    <source>
        <dbReference type="Pfam" id="PF00171"/>
    </source>
</evidence>
<proteinExistence type="predicted"/>
<dbReference type="Gene3D" id="3.40.309.10">
    <property type="entry name" value="Aldehyde Dehydrogenase, Chain A, domain 2"/>
    <property type="match status" value="1"/>
</dbReference>
<evidence type="ECO:0000313" key="6">
    <source>
        <dbReference type="Proteomes" id="UP000465302"/>
    </source>
</evidence>
<dbReference type="InterPro" id="IPR016162">
    <property type="entry name" value="Ald_DH_N"/>
</dbReference>
<dbReference type="OrthoDB" id="323926at2"/>
<dbReference type="Proteomes" id="UP000465302">
    <property type="component" value="Unassembled WGS sequence"/>
</dbReference>
<reference evidence="3 6" key="2">
    <citation type="journal article" date="2019" name="Emerg. Microbes Infect.">
        <title>Comprehensive subspecies identification of 175 nontuberculous mycobacteria species based on 7547 genomic profiles.</title>
        <authorList>
            <person name="Matsumoto Y."/>
            <person name="Kinjo T."/>
            <person name="Motooka D."/>
            <person name="Nabeya D."/>
            <person name="Jung N."/>
            <person name="Uechi K."/>
            <person name="Horii T."/>
            <person name="Iida T."/>
            <person name="Fujita J."/>
            <person name="Nakamura S."/>
        </authorList>
    </citation>
    <scope>NUCLEOTIDE SEQUENCE [LARGE SCALE GENOMIC DNA]</scope>
    <source>
        <strain evidence="3 6">JCM 6377</strain>
    </source>
</reference>
<sequence>MSEKPNSTDSANVAAEIAELIAKARAAQAVFETYPQERVDDVVAAVAWAIYEPERAKALAELSVQATGLGNVADKITKNQRKTIGTLRDLTGARSVGIIHEDPDNGITEYAKPVGVVAAVCPSTNPAATPANKTMMALKGGNAVILSPSPKGASTCALLVQYMHAELDKVGAPRELVQYIAQPSKALTNELMRQADLVVVTGSQRNVRGAYSSGTPAIGVGAGNAPVIIAADANLADAAEKIKRSKVFDYATSCSSENSVHIDAAVYDDALAQLRAQGGYLLTAPEKARLQSVMWPDGKLNSAVTAQPPEKIAALAGLDAPEAREADFFMVEEDGVGPDYPFSGEKLSVVLTVYRYQDLTEGLQRIQRLLDFQGAGHSCGIHTFDEKKVAAVAERLRVARVLVNQAHCFGTGGGFDNGLGFTLTMGAGTWAGNSISDNLSYRHFLNTTRVARVIPPRVPTEEQLWGRYFETYGR</sequence>
<evidence type="ECO:0000313" key="5">
    <source>
        <dbReference type="Proteomes" id="UP000220914"/>
    </source>
</evidence>
<gene>
    <name evidence="4" type="ORF">CQY20_15935</name>
    <name evidence="3" type="ORF">MAGR_23870</name>
</gene>
<dbReference type="EMBL" id="PDCP01000026">
    <property type="protein sequence ID" value="PEG37482.1"/>
    <property type="molecule type" value="Genomic_DNA"/>
</dbReference>
<dbReference type="GO" id="GO:0016620">
    <property type="term" value="F:oxidoreductase activity, acting on the aldehyde or oxo group of donors, NAD or NADP as acceptor"/>
    <property type="evidence" value="ECO:0007669"/>
    <property type="project" value="InterPro"/>
</dbReference>
<keyword evidence="1" id="KW-0560">Oxidoreductase</keyword>
<reference evidence="3" key="3">
    <citation type="submission" date="2020-02" db="EMBL/GenBank/DDBJ databases">
        <authorList>
            <person name="Matsumoto Y."/>
            <person name="Motooka D."/>
            <person name="Nakamura S."/>
        </authorList>
    </citation>
    <scope>NUCLEOTIDE SEQUENCE</scope>
    <source>
        <strain evidence="3">JCM 6377</strain>
    </source>
</reference>
<dbReference type="NCBIfam" id="NF047625">
    <property type="entry name" value="AcylSulfactDhSauS"/>
    <property type="match status" value="1"/>
</dbReference>
<dbReference type="CDD" id="cd07122">
    <property type="entry name" value="ALDH_F20_ACDH"/>
    <property type="match status" value="1"/>
</dbReference>
<dbReference type="SUPFAM" id="SSF53720">
    <property type="entry name" value="ALDH-like"/>
    <property type="match status" value="1"/>
</dbReference>
<dbReference type="InterPro" id="IPR016163">
    <property type="entry name" value="Ald_DH_C"/>
</dbReference>
<evidence type="ECO:0000313" key="4">
    <source>
        <dbReference type="EMBL" id="PEG37482.1"/>
    </source>
</evidence>
<accession>A0A2A7N0B9</accession>